<gene>
    <name evidence="1" type="ORF">C0J50_7857</name>
</gene>
<protein>
    <submittedName>
        <fullName evidence="1">Uncharacterized protein</fullName>
    </submittedName>
</protein>
<proteinExistence type="predicted"/>
<evidence type="ECO:0000313" key="1">
    <source>
        <dbReference type="EMBL" id="KAI5629806.1"/>
    </source>
</evidence>
<sequence length="141" mass="15790">MAAVNWLLNAAVQFTRVFGKRTFTELSTEPAAGAAATFKISGLKHVAELLFQSTVLDVFIETFPIFNLKGFNKQEVEKLGRDTETWWFTLTLELGDINPGDVTVAEKRPNLTEVTRIIKNTNVNMHTNERVPACQPNWGPP</sequence>
<comment type="caution">
    <text evidence="1">The sequence shown here is derived from an EMBL/GenBank/DDBJ whole genome shotgun (WGS) entry which is preliminary data.</text>
</comment>
<name>A0AAD5B6Z3_SILAS</name>
<reference evidence="1" key="1">
    <citation type="submission" date="2018-07" db="EMBL/GenBank/DDBJ databases">
        <title>Comparative genomics of catfishes provides insights into carnivory and benthic adaptation.</title>
        <authorList>
            <person name="Zhang Y."/>
            <person name="Wang D."/>
            <person name="Peng Z."/>
            <person name="Zheng S."/>
            <person name="Shao F."/>
            <person name="Tao W."/>
        </authorList>
    </citation>
    <scope>NUCLEOTIDE SEQUENCE</scope>
    <source>
        <strain evidence="1">Chongqing</strain>
    </source>
</reference>
<dbReference type="Proteomes" id="UP001205998">
    <property type="component" value="Unassembled WGS sequence"/>
</dbReference>
<keyword evidence="2" id="KW-1185">Reference proteome</keyword>
<dbReference type="AlphaFoldDB" id="A0AAD5B6Z3"/>
<organism evidence="1 2">
    <name type="scientific">Silurus asotus</name>
    <name type="common">Amur catfish</name>
    <name type="synonym">Parasilurus asotus</name>
    <dbReference type="NCBI Taxonomy" id="30991"/>
    <lineage>
        <taxon>Eukaryota</taxon>
        <taxon>Metazoa</taxon>
        <taxon>Chordata</taxon>
        <taxon>Craniata</taxon>
        <taxon>Vertebrata</taxon>
        <taxon>Euteleostomi</taxon>
        <taxon>Actinopterygii</taxon>
        <taxon>Neopterygii</taxon>
        <taxon>Teleostei</taxon>
        <taxon>Ostariophysi</taxon>
        <taxon>Siluriformes</taxon>
        <taxon>Siluridae</taxon>
        <taxon>Silurus</taxon>
    </lineage>
</organism>
<accession>A0AAD5B6Z3</accession>
<dbReference type="EMBL" id="MU532980">
    <property type="protein sequence ID" value="KAI5629806.1"/>
    <property type="molecule type" value="Genomic_DNA"/>
</dbReference>
<evidence type="ECO:0000313" key="2">
    <source>
        <dbReference type="Proteomes" id="UP001205998"/>
    </source>
</evidence>